<dbReference type="RefSeq" id="WP_185434228.1">
    <property type="nucleotide sequence ID" value="NZ_JAARSH010000002.1"/>
</dbReference>
<organism evidence="1 2">
    <name type="scientific">Listeria booriae</name>
    <dbReference type="NCBI Taxonomy" id="1552123"/>
    <lineage>
        <taxon>Bacteria</taxon>
        <taxon>Bacillati</taxon>
        <taxon>Bacillota</taxon>
        <taxon>Bacilli</taxon>
        <taxon>Bacillales</taxon>
        <taxon>Listeriaceae</taxon>
        <taxon>Listeria</taxon>
    </lineage>
</organism>
<dbReference type="EMBL" id="JAARSH010000002">
    <property type="protein sequence ID" value="MBC1615333.1"/>
    <property type="molecule type" value="Genomic_DNA"/>
</dbReference>
<dbReference type="Proteomes" id="UP000574104">
    <property type="component" value="Unassembled WGS sequence"/>
</dbReference>
<reference evidence="1 2" key="1">
    <citation type="submission" date="2020-03" db="EMBL/GenBank/DDBJ databases">
        <title>Soil Listeria distribution.</title>
        <authorList>
            <person name="Liao J."/>
            <person name="Wiedmann M."/>
        </authorList>
    </citation>
    <scope>NUCLEOTIDE SEQUENCE [LARGE SCALE GENOMIC DNA]</scope>
    <source>
        <strain evidence="1 2">FSL L7-1299</strain>
    </source>
</reference>
<sequence length="79" mass="9241">MVFRIEEVRQSAVRDSEGKIITIISNWSENSSFVSFFTGAYEGHHSSMLNSEIDERVQSGEWKVLREEDTYEPEIEIKR</sequence>
<evidence type="ECO:0000313" key="2">
    <source>
        <dbReference type="Proteomes" id="UP000574104"/>
    </source>
</evidence>
<accession>A0A842ABX9</accession>
<proteinExistence type="predicted"/>
<comment type="caution">
    <text evidence="1">The sequence shown here is derived from an EMBL/GenBank/DDBJ whole genome shotgun (WGS) entry which is preliminary data.</text>
</comment>
<evidence type="ECO:0000313" key="1">
    <source>
        <dbReference type="EMBL" id="MBC1615333.1"/>
    </source>
</evidence>
<dbReference type="AlphaFoldDB" id="A0A842ABX9"/>
<gene>
    <name evidence="1" type="ORF">HB904_03990</name>
</gene>
<name>A0A842ABX9_9LIST</name>
<protein>
    <submittedName>
        <fullName evidence="1">Uncharacterized protein</fullName>
    </submittedName>
</protein>